<keyword evidence="6" id="KW-0808">Transferase</keyword>
<dbReference type="EC" id="2.7.13.3" evidence="3"/>
<dbReference type="PRINTS" id="PR00344">
    <property type="entry name" value="BCTRLSENSOR"/>
</dbReference>
<gene>
    <name evidence="16" type="ORF">A7J15_10025</name>
</gene>
<dbReference type="EMBL" id="LXMD01000028">
    <property type="protein sequence ID" value="OCG72836.1"/>
    <property type="molecule type" value="Genomic_DNA"/>
</dbReference>
<dbReference type="GO" id="GO:0000155">
    <property type="term" value="F:phosphorelay sensor kinase activity"/>
    <property type="evidence" value="ECO:0007669"/>
    <property type="project" value="InterPro"/>
</dbReference>
<dbReference type="InterPro" id="IPR016120">
    <property type="entry name" value="Sig_transdc_His_kin_SpoOB"/>
</dbReference>
<dbReference type="InterPro" id="IPR036890">
    <property type="entry name" value="HATPase_C_sf"/>
</dbReference>
<dbReference type="InterPro" id="IPR033463">
    <property type="entry name" value="sCache_3"/>
</dbReference>
<proteinExistence type="predicted"/>
<feature type="domain" description="Histidine kinase" evidence="15">
    <location>
        <begin position="244"/>
        <end position="443"/>
    </location>
</feature>
<organism evidence="16 17">
    <name type="scientific">Microbacterium sediminis</name>
    <dbReference type="NCBI Taxonomy" id="904291"/>
    <lineage>
        <taxon>Bacteria</taxon>
        <taxon>Bacillati</taxon>
        <taxon>Actinomycetota</taxon>
        <taxon>Actinomycetes</taxon>
        <taxon>Micrococcales</taxon>
        <taxon>Microbacteriaceae</taxon>
        <taxon>Microbacterium</taxon>
    </lineage>
</organism>
<evidence type="ECO:0000256" key="1">
    <source>
        <dbReference type="ARBA" id="ARBA00000085"/>
    </source>
</evidence>
<accession>A0A1B9N8A7</accession>
<dbReference type="PROSITE" id="PS50109">
    <property type="entry name" value="HIS_KIN"/>
    <property type="match status" value="1"/>
</dbReference>
<dbReference type="InterPro" id="IPR003594">
    <property type="entry name" value="HATPase_dom"/>
</dbReference>
<evidence type="ECO:0000256" key="4">
    <source>
        <dbReference type="ARBA" id="ARBA00022475"/>
    </source>
</evidence>
<dbReference type="SMART" id="SM00387">
    <property type="entry name" value="HATPase_c"/>
    <property type="match status" value="1"/>
</dbReference>
<dbReference type="Pfam" id="PF02518">
    <property type="entry name" value="HATPase_c"/>
    <property type="match status" value="1"/>
</dbReference>
<dbReference type="InterPro" id="IPR004358">
    <property type="entry name" value="Sig_transdc_His_kin-like_C"/>
</dbReference>
<evidence type="ECO:0000256" key="11">
    <source>
        <dbReference type="ARBA" id="ARBA00022989"/>
    </source>
</evidence>
<keyword evidence="4" id="KW-1003">Cell membrane</keyword>
<keyword evidence="17" id="KW-1185">Reference proteome</keyword>
<evidence type="ECO:0000256" key="3">
    <source>
        <dbReference type="ARBA" id="ARBA00012438"/>
    </source>
</evidence>
<protein>
    <recommendedName>
        <fullName evidence="3">histidine kinase</fullName>
        <ecNumber evidence="3">2.7.13.3</ecNumber>
    </recommendedName>
</protein>
<keyword evidence="5" id="KW-0597">Phosphoprotein</keyword>
<keyword evidence="10" id="KW-0067">ATP-binding</keyword>
<dbReference type="SUPFAM" id="SSF55890">
    <property type="entry name" value="Sporulation response regulatory protein Spo0B"/>
    <property type="match status" value="1"/>
</dbReference>
<keyword evidence="9" id="KW-0418">Kinase</keyword>
<dbReference type="AlphaFoldDB" id="A0A1B9N8A7"/>
<dbReference type="SUPFAM" id="SSF103190">
    <property type="entry name" value="Sensory domain-like"/>
    <property type="match status" value="1"/>
</dbReference>
<dbReference type="Gene3D" id="3.30.450.20">
    <property type="entry name" value="PAS domain"/>
    <property type="match status" value="1"/>
</dbReference>
<evidence type="ECO:0000256" key="6">
    <source>
        <dbReference type="ARBA" id="ARBA00022679"/>
    </source>
</evidence>
<keyword evidence="7 14" id="KW-0812">Transmembrane</keyword>
<evidence type="ECO:0000256" key="13">
    <source>
        <dbReference type="ARBA" id="ARBA00023136"/>
    </source>
</evidence>
<dbReference type="SUPFAM" id="SSF55874">
    <property type="entry name" value="ATPase domain of HSP90 chaperone/DNA topoisomerase II/histidine kinase"/>
    <property type="match status" value="1"/>
</dbReference>
<dbReference type="Gene3D" id="3.30.565.10">
    <property type="entry name" value="Histidine kinase-like ATPase, C-terminal domain"/>
    <property type="match status" value="1"/>
</dbReference>
<dbReference type="CDD" id="cd16915">
    <property type="entry name" value="HATPase_DpiB-CitA-like"/>
    <property type="match status" value="1"/>
</dbReference>
<comment type="catalytic activity">
    <reaction evidence="1">
        <text>ATP + protein L-histidine = ADP + protein N-phospho-L-histidine.</text>
        <dbReference type="EC" id="2.7.13.3"/>
    </reaction>
</comment>
<evidence type="ECO:0000259" key="15">
    <source>
        <dbReference type="PROSITE" id="PS50109"/>
    </source>
</evidence>
<dbReference type="PANTHER" id="PTHR43547:SF10">
    <property type="entry name" value="SENSOR HISTIDINE KINASE DCUS"/>
    <property type="match status" value="1"/>
</dbReference>
<evidence type="ECO:0000313" key="17">
    <source>
        <dbReference type="Proteomes" id="UP000093355"/>
    </source>
</evidence>
<keyword evidence="12" id="KW-0902">Two-component regulatory system</keyword>
<evidence type="ECO:0000256" key="14">
    <source>
        <dbReference type="SAM" id="Phobius"/>
    </source>
</evidence>
<feature type="transmembrane region" description="Helical" evidence="14">
    <location>
        <begin position="185"/>
        <end position="207"/>
    </location>
</feature>
<keyword evidence="13 14" id="KW-0472">Membrane</keyword>
<comment type="caution">
    <text evidence="16">The sequence shown here is derived from an EMBL/GenBank/DDBJ whole genome shotgun (WGS) entry which is preliminary data.</text>
</comment>
<evidence type="ECO:0000256" key="2">
    <source>
        <dbReference type="ARBA" id="ARBA00004651"/>
    </source>
</evidence>
<keyword evidence="11 14" id="KW-1133">Transmembrane helix</keyword>
<evidence type="ECO:0000256" key="5">
    <source>
        <dbReference type="ARBA" id="ARBA00022553"/>
    </source>
</evidence>
<dbReference type="GO" id="GO:0005886">
    <property type="term" value="C:plasma membrane"/>
    <property type="evidence" value="ECO:0007669"/>
    <property type="project" value="UniProtKB-SubCell"/>
</dbReference>
<evidence type="ECO:0000256" key="7">
    <source>
        <dbReference type="ARBA" id="ARBA00022692"/>
    </source>
</evidence>
<dbReference type="InterPro" id="IPR029151">
    <property type="entry name" value="Sensor-like_sf"/>
</dbReference>
<evidence type="ECO:0000256" key="9">
    <source>
        <dbReference type="ARBA" id="ARBA00022777"/>
    </source>
</evidence>
<keyword evidence="8" id="KW-0547">Nucleotide-binding</keyword>
<name>A0A1B9N8A7_9MICO</name>
<evidence type="ECO:0000256" key="8">
    <source>
        <dbReference type="ARBA" id="ARBA00022741"/>
    </source>
</evidence>
<dbReference type="InterPro" id="IPR005467">
    <property type="entry name" value="His_kinase_dom"/>
</dbReference>
<dbReference type="GO" id="GO:0005524">
    <property type="term" value="F:ATP binding"/>
    <property type="evidence" value="ECO:0007669"/>
    <property type="project" value="UniProtKB-KW"/>
</dbReference>
<dbReference type="Proteomes" id="UP000093355">
    <property type="component" value="Unassembled WGS sequence"/>
</dbReference>
<dbReference type="STRING" id="904291.A7J15_10025"/>
<dbReference type="Pfam" id="PF17203">
    <property type="entry name" value="sCache_3_2"/>
    <property type="match status" value="1"/>
</dbReference>
<reference evidence="16 17" key="1">
    <citation type="submission" date="2016-05" db="EMBL/GenBank/DDBJ databases">
        <authorList>
            <person name="Lavstsen T."/>
            <person name="Jespersen J.S."/>
        </authorList>
    </citation>
    <scope>NUCLEOTIDE SEQUENCE [LARGE SCALE GENOMIC DNA]</scope>
    <source>
        <strain evidence="16 17">YLB-01</strain>
    </source>
</reference>
<evidence type="ECO:0000313" key="16">
    <source>
        <dbReference type="EMBL" id="OCG72836.1"/>
    </source>
</evidence>
<comment type="subcellular location">
    <subcellularLocation>
        <location evidence="2">Cell membrane</location>
        <topology evidence="2">Multi-pass membrane protein</topology>
    </subcellularLocation>
</comment>
<evidence type="ECO:0000256" key="10">
    <source>
        <dbReference type="ARBA" id="ARBA00022840"/>
    </source>
</evidence>
<dbReference type="RefSeq" id="WP_067027528.1">
    <property type="nucleotide sequence ID" value="NZ_CP038256.1"/>
</dbReference>
<sequence>MAPSAPRRQADRRRGIARTFLTAAAATLVAAAVAVFALLAVDARLSAQAAASETSRVLVETLAQDPYVTGTVAAAHGDPDARADATAQLQPYTDAILAATGVDYITIMDTDRTRYTHPNPERIGGAFVGSIDRALAGETLTEVYEGTLGPSMRATTPIRSGDEVVGLVSAGVLMHDISAAATQRLVVTGAIMALFLALGGTGVVMMFRRLDRATDSRGAGELQVAFAAQRELSSVQTIADALRSQVHEFDNRLHTIASLIELGRTDEALRLATARRDLGQRLTDRVLHATDQPVIAALMLGKTAQAHELGVEMHFETHLEPGTQGLDAVDVVTILGNLIDNAVDAAAERRTRTGDPDAWVEVYLASEDDALVFQVTDSGDGVPAAQRERIFRRGVSTKPAEGAKRGFGLALVHETVAQLGGTVEVASAPSGGAEFTVTLPRPGGEERR</sequence>
<dbReference type="PANTHER" id="PTHR43547">
    <property type="entry name" value="TWO-COMPONENT HISTIDINE KINASE"/>
    <property type="match status" value="1"/>
</dbReference>
<evidence type="ECO:0000256" key="12">
    <source>
        <dbReference type="ARBA" id="ARBA00023012"/>
    </source>
</evidence>